<sequence>MYVNAQEIPMTILQTSPRHTCEQLGNGGGQLGECLFYIDTVQMMTYLLTVPLPPAHNQQGE</sequence>
<dbReference type="InParanoid" id="A0A401G9J5"/>
<dbReference type="Proteomes" id="UP000287166">
    <property type="component" value="Unassembled WGS sequence"/>
</dbReference>
<dbReference type="RefSeq" id="XP_027609732.1">
    <property type="nucleotide sequence ID" value="XM_027753931.1"/>
</dbReference>
<accession>A0A401G9J5</accession>
<reference evidence="1 2" key="1">
    <citation type="journal article" date="2018" name="Sci. Rep.">
        <title>Genome sequence of the cauliflower mushroom Sparassis crispa (Hanabiratake) and its association with beneficial usage.</title>
        <authorList>
            <person name="Kiyama R."/>
            <person name="Furutani Y."/>
            <person name="Kawaguchi K."/>
            <person name="Nakanishi T."/>
        </authorList>
    </citation>
    <scope>NUCLEOTIDE SEQUENCE [LARGE SCALE GENOMIC DNA]</scope>
</reference>
<name>A0A401G9J5_9APHY</name>
<evidence type="ECO:0000313" key="2">
    <source>
        <dbReference type="Proteomes" id="UP000287166"/>
    </source>
</evidence>
<organism evidence="1 2">
    <name type="scientific">Sparassis crispa</name>
    <dbReference type="NCBI Taxonomy" id="139825"/>
    <lineage>
        <taxon>Eukaryota</taxon>
        <taxon>Fungi</taxon>
        <taxon>Dikarya</taxon>
        <taxon>Basidiomycota</taxon>
        <taxon>Agaricomycotina</taxon>
        <taxon>Agaricomycetes</taxon>
        <taxon>Polyporales</taxon>
        <taxon>Sparassidaceae</taxon>
        <taxon>Sparassis</taxon>
    </lineage>
</organism>
<keyword evidence="2" id="KW-1185">Reference proteome</keyword>
<dbReference type="GeneID" id="38775736"/>
<dbReference type="EMBL" id="BFAD01000002">
    <property type="protein sequence ID" value="GBE78819.1"/>
    <property type="molecule type" value="Genomic_DNA"/>
</dbReference>
<protein>
    <submittedName>
        <fullName evidence="1">Uncharacterized protein</fullName>
    </submittedName>
</protein>
<gene>
    <name evidence="1" type="ORF">SCP_0200160</name>
</gene>
<dbReference type="AlphaFoldDB" id="A0A401G9J5"/>
<evidence type="ECO:0000313" key="1">
    <source>
        <dbReference type="EMBL" id="GBE78819.1"/>
    </source>
</evidence>
<comment type="caution">
    <text evidence="1">The sequence shown here is derived from an EMBL/GenBank/DDBJ whole genome shotgun (WGS) entry which is preliminary data.</text>
</comment>
<proteinExistence type="predicted"/>